<keyword evidence="2" id="KW-0560">Oxidoreductase</keyword>
<name>A0A559K7P7_9BACL</name>
<dbReference type="Pfam" id="PF01408">
    <property type="entry name" value="GFO_IDH_MocA"/>
    <property type="match status" value="1"/>
</dbReference>
<dbReference type="SUPFAM" id="SSF51735">
    <property type="entry name" value="NAD(P)-binding Rossmann-fold domains"/>
    <property type="match status" value="1"/>
</dbReference>
<sequence>MIGLDTSHCEAFIKLLNNPEVPYHVPGGRVELAYKGGSDDLEVSYSRIEGITKKLTEEYGIKLVDTLEEVAEASDAILLTSVDGRVHLEQFRAIAPYGKPVYIDKPFSATTEEAREMLQLARDYNVPLMSASSLRYAEDFVQALQQDEGEVLGMDCSGPMVESAPMPFYHWYGIHCVEMLYRGLGKGCKQVTVTCNGDYDMIVGVWEDGRIGTARGNRKGNNSFGVVIHREKTIQLVDARKHPKPLYAGLLEDTMRMFQSRVSPIEPEETVEIMRFLEAANESRVTGQTVLL</sequence>
<gene>
    <name evidence="4" type="ORF">FPZ49_20395</name>
</gene>
<dbReference type="InterPro" id="IPR051317">
    <property type="entry name" value="Gfo/Idh/MocA_oxidoreduct"/>
</dbReference>
<dbReference type="OrthoDB" id="128220at2"/>
<comment type="similarity">
    <text evidence="1">Belongs to the Gfo/Idh/MocA family.</text>
</comment>
<evidence type="ECO:0000256" key="1">
    <source>
        <dbReference type="ARBA" id="ARBA00010928"/>
    </source>
</evidence>
<dbReference type="Proteomes" id="UP000317036">
    <property type="component" value="Unassembled WGS sequence"/>
</dbReference>
<reference evidence="4 5" key="1">
    <citation type="submission" date="2019-07" db="EMBL/GenBank/DDBJ databases">
        <authorList>
            <person name="Kim J."/>
        </authorList>
    </citation>
    <scope>NUCLEOTIDE SEQUENCE [LARGE SCALE GENOMIC DNA]</scope>
    <source>
        <strain evidence="4 5">JC52</strain>
    </source>
</reference>
<proteinExistence type="inferred from homology"/>
<dbReference type="InterPro" id="IPR036291">
    <property type="entry name" value="NAD(P)-bd_dom_sf"/>
</dbReference>
<organism evidence="4 5">
    <name type="scientific">Paenibacillus cremeus</name>
    <dbReference type="NCBI Taxonomy" id="2163881"/>
    <lineage>
        <taxon>Bacteria</taxon>
        <taxon>Bacillati</taxon>
        <taxon>Bacillota</taxon>
        <taxon>Bacilli</taxon>
        <taxon>Bacillales</taxon>
        <taxon>Paenibacillaceae</taxon>
        <taxon>Paenibacillus</taxon>
    </lineage>
</organism>
<comment type="caution">
    <text evidence="4">The sequence shown here is derived from an EMBL/GenBank/DDBJ whole genome shotgun (WGS) entry which is preliminary data.</text>
</comment>
<evidence type="ECO:0000313" key="5">
    <source>
        <dbReference type="Proteomes" id="UP000317036"/>
    </source>
</evidence>
<dbReference type="EMBL" id="VNJI01000027">
    <property type="protein sequence ID" value="TVY08156.1"/>
    <property type="molecule type" value="Genomic_DNA"/>
</dbReference>
<feature type="domain" description="Gfo/Idh/MocA-like oxidoreductase N-terminal" evidence="3">
    <location>
        <begin position="49"/>
        <end position="129"/>
    </location>
</feature>
<keyword evidence="5" id="KW-1185">Reference proteome</keyword>
<evidence type="ECO:0000259" key="3">
    <source>
        <dbReference type="Pfam" id="PF01408"/>
    </source>
</evidence>
<dbReference type="Gene3D" id="3.40.50.720">
    <property type="entry name" value="NAD(P)-binding Rossmann-like Domain"/>
    <property type="match status" value="1"/>
</dbReference>
<evidence type="ECO:0000313" key="4">
    <source>
        <dbReference type="EMBL" id="TVY08156.1"/>
    </source>
</evidence>
<accession>A0A559K7P7</accession>
<dbReference type="AlphaFoldDB" id="A0A559K7P7"/>
<dbReference type="GO" id="GO:0016491">
    <property type="term" value="F:oxidoreductase activity"/>
    <property type="evidence" value="ECO:0007669"/>
    <property type="project" value="UniProtKB-KW"/>
</dbReference>
<dbReference type="PANTHER" id="PTHR43708:SF5">
    <property type="entry name" value="CONSERVED EXPRESSED OXIDOREDUCTASE (EUROFUNG)-RELATED"/>
    <property type="match status" value="1"/>
</dbReference>
<protein>
    <submittedName>
        <fullName evidence="4">Gfo/Idh/MocA family oxidoreductase</fullName>
    </submittedName>
</protein>
<dbReference type="GO" id="GO:0000166">
    <property type="term" value="F:nucleotide binding"/>
    <property type="evidence" value="ECO:0007669"/>
    <property type="project" value="InterPro"/>
</dbReference>
<dbReference type="InterPro" id="IPR000683">
    <property type="entry name" value="Gfo/Idh/MocA-like_OxRdtase_N"/>
</dbReference>
<evidence type="ECO:0000256" key="2">
    <source>
        <dbReference type="ARBA" id="ARBA00023002"/>
    </source>
</evidence>
<dbReference type="PANTHER" id="PTHR43708">
    <property type="entry name" value="CONSERVED EXPRESSED OXIDOREDUCTASE (EUROFUNG)"/>
    <property type="match status" value="1"/>
</dbReference>